<reference evidence="6 7" key="1">
    <citation type="submission" date="2019-06" db="EMBL/GenBank/DDBJ databases">
        <title>Wine fermentation using esterase from Monascus purpureus.</title>
        <authorList>
            <person name="Geng C."/>
            <person name="Zhang Y."/>
        </authorList>
    </citation>
    <scope>NUCLEOTIDE SEQUENCE [LARGE SCALE GENOMIC DNA]</scope>
    <source>
        <strain evidence="6">HQ1</strain>
    </source>
</reference>
<name>A0A507QN89_MONPU</name>
<feature type="domain" description="SHSP" evidence="5">
    <location>
        <begin position="154"/>
        <end position="275"/>
    </location>
</feature>
<dbReference type="Pfam" id="PF00011">
    <property type="entry name" value="HSP20"/>
    <property type="match status" value="1"/>
</dbReference>
<dbReference type="InterPro" id="IPR008978">
    <property type="entry name" value="HSP20-like_chaperone"/>
</dbReference>
<feature type="compositionally biased region" description="Basic and acidic residues" evidence="4">
    <location>
        <begin position="371"/>
        <end position="385"/>
    </location>
</feature>
<evidence type="ECO:0000313" key="6">
    <source>
        <dbReference type="EMBL" id="TQB69956.1"/>
    </source>
</evidence>
<feature type="region of interest" description="Disordered" evidence="4">
    <location>
        <begin position="37"/>
        <end position="109"/>
    </location>
</feature>
<feature type="compositionally biased region" description="Low complexity" evidence="4">
    <location>
        <begin position="310"/>
        <end position="321"/>
    </location>
</feature>
<evidence type="ECO:0000256" key="4">
    <source>
        <dbReference type="SAM" id="MobiDB-lite"/>
    </source>
</evidence>
<dbReference type="AlphaFoldDB" id="A0A507QN89"/>
<dbReference type="EMBL" id="VIFY01000128">
    <property type="protein sequence ID" value="TQB69956.1"/>
    <property type="molecule type" value="Genomic_DNA"/>
</dbReference>
<feature type="compositionally biased region" description="Acidic residues" evidence="4">
    <location>
        <begin position="354"/>
        <end position="370"/>
    </location>
</feature>
<feature type="region of interest" description="Disordered" evidence="4">
    <location>
        <begin position="267"/>
        <end position="385"/>
    </location>
</feature>
<feature type="compositionally biased region" description="Basic and acidic residues" evidence="4">
    <location>
        <begin position="267"/>
        <end position="282"/>
    </location>
</feature>
<protein>
    <recommendedName>
        <fullName evidence="5">SHSP domain-containing protein</fullName>
    </recommendedName>
</protein>
<evidence type="ECO:0000256" key="3">
    <source>
        <dbReference type="RuleBase" id="RU003616"/>
    </source>
</evidence>
<dbReference type="InterPro" id="IPR002068">
    <property type="entry name" value="A-crystallin/Hsp20_dom"/>
</dbReference>
<dbReference type="CDD" id="cd06464">
    <property type="entry name" value="ACD_sHsps-like"/>
    <property type="match status" value="1"/>
</dbReference>
<dbReference type="Gene3D" id="2.60.40.790">
    <property type="match status" value="1"/>
</dbReference>
<accession>A0A507QN89</accession>
<evidence type="ECO:0000313" key="7">
    <source>
        <dbReference type="Proteomes" id="UP000319663"/>
    </source>
</evidence>
<dbReference type="Proteomes" id="UP000319663">
    <property type="component" value="Unassembled WGS sequence"/>
</dbReference>
<feature type="compositionally biased region" description="Basic residues" evidence="4">
    <location>
        <begin position="68"/>
        <end position="87"/>
    </location>
</feature>
<dbReference type="InterPro" id="IPR031107">
    <property type="entry name" value="Small_HSP"/>
</dbReference>
<gene>
    <name evidence="6" type="ORF">MPDQ_001102</name>
</gene>
<dbReference type="PROSITE" id="PS01031">
    <property type="entry name" value="SHSP"/>
    <property type="match status" value="1"/>
</dbReference>
<evidence type="ECO:0000256" key="2">
    <source>
        <dbReference type="PROSITE-ProRule" id="PRU00285"/>
    </source>
</evidence>
<feature type="compositionally biased region" description="Low complexity" evidence="4">
    <location>
        <begin position="284"/>
        <end position="299"/>
    </location>
</feature>
<comment type="caution">
    <text evidence="6">The sequence shown here is derived from an EMBL/GenBank/DDBJ whole genome shotgun (WGS) entry which is preliminary data.</text>
</comment>
<evidence type="ECO:0000256" key="1">
    <source>
        <dbReference type="ARBA" id="ARBA00023016"/>
    </source>
</evidence>
<comment type="similarity">
    <text evidence="2 3">Belongs to the small heat shock protein (HSP20) family.</text>
</comment>
<dbReference type="STRING" id="5098.A0A507QN89"/>
<dbReference type="PANTHER" id="PTHR11527">
    <property type="entry name" value="HEAT-SHOCK PROTEIN 20 FAMILY MEMBER"/>
    <property type="match status" value="1"/>
</dbReference>
<organism evidence="6 7">
    <name type="scientific">Monascus purpureus</name>
    <name type="common">Red mold</name>
    <name type="synonym">Monascus anka</name>
    <dbReference type="NCBI Taxonomy" id="5098"/>
    <lineage>
        <taxon>Eukaryota</taxon>
        <taxon>Fungi</taxon>
        <taxon>Dikarya</taxon>
        <taxon>Ascomycota</taxon>
        <taxon>Pezizomycotina</taxon>
        <taxon>Eurotiomycetes</taxon>
        <taxon>Eurotiomycetidae</taxon>
        <taxon>Eurotiales</taxon>
        <taxon>Aspergillaceae</taxon>
        <taxon>Monascus</taxon>
    </lineage>
</organism>
<evidence type="ECO:0000259" key="5">
    <source>
        <dbReference type="PROSITE" id="PS01031"/>
    </source>
</evidence>
<dbReference type="SUPFAM" id="SSF49764">
    <property type="entry name" value="HSP20-like chaperones"/>
    <property type="match status" value="1"/>
</dbReference>
<feature type="compositionally biased region" description="Basic and acidic residues" evidence="4">
    <location>
        <begin position="329"/>
        <end position="351"/>
    </location>
</feature>
<feature type="compositionally biased region" description="Polar residues" evidence="4">
    <location>
        <begin position="37"/>
        <end position="57"/>
    </location>
</feature>
<proteinExistence type="inferred from homology"/>
<keyword evidence="7" id="KW-1185">Reference proteome</keyword>
<keyword evidence="1" id="KW-0346">Stress response</keyword>
<sequence>MPASFPQPSINPMWSVHLGLDQRPFLAFDYPPRYSLHDSSASEENVNTDSNDNGNDQTRTEDETPGCSRRHRNHASRTRHRRGHRNRQQTSAGSGAEEGRPPRVGLPFSDLLNPSSLAASLFQRLTSQAVPGAVNNRLLEQFWHNYQRAWNSYQNQVDFTPRVDIFSTPEKYTVHISLPGAKKENVNVHYEPSESTLQVHGVVLRPGIDEGLNSALVLDERREETGAFEREIRLGEKEPANVDVGSITARLADGVLVVTLPRAPGEKKKVVVEDGGKGKDDGNAASDSSSSSDAAAAAATPADPGVPGKTPAATAAAAAPPYSASVQSETEKGDAEEKEKLDPAQDRRDLTPVDSEESDSDTVSELDDGDDGGREFVKVNIEKAD</sequence>